<keyword evidence="2" id="KW-0472">Membrane</keyword>
<sequence>MTQITGSGNRVAGTEAGLAGSSPEDGRRCLSLRCRRRKLAIVVRISAVWVHGTEVAGRGRGRRSPPSLPDLSADRASEMAVALRKRTDVAGDKEKRDEEKNFIYLWPVIGNFRKKNGMKK</sequence>
<name>A0A5A7PHU9_STRAF</name>
<evidence type="ECO:0000313" key="2">
    <source>
        <dbReference type="EMBL" id="GER32443.1"/>
    </source>
</evidence>
<evidence type="ECO:0000256" key="1">
    <source>
        <dbReference type="SAM" id="MobiDB-lite"/>
    </source>
</evidence>
<dbReference type="Proteomes" id="UP000325081">
    <property type="component" value="Unassembled WGS sequence"/>
</dbReference>
<organism evidence="2 3">
    <name type="scientific">Striga asiatica</name>
    <name type="common">Asiatic witchweed</name>
    <name type="synonym">Buchnera asiatica</name>
    <dbReference type="NCBI Taxonomy" id="4170"/>
    <lineage>
        <taxon>Eukaryota</taxon>
        <taxon>Viridiplantae</taxon>
        <taxon>Streptophyta</taxon>
        <taxon>Embryophyta</taxon>
        <taxon>Tracheophyta</taxon>
        <taxon>Spermatophyta</taxon>
        <taxon>Magnoliopsida</taxon>
        <taxon>eudicotyledons</taxon>
        <taxon>Gunneridae</taxon>
        <taxon>Pentapetalae</taxon>
        <taxon>asterids</taxon>
        <taxon>lamiids</taxon>
        <taxon>Lamiales</taxon>
        <taxon>Orobanchaceae</taxon>
        <taxon>Buchnereae</taxon>
        <taxon>Striga</taxon>
    </lineage>
</organism>
<dbReference type="EMBL" id="BKCP01004605">
    <property type="protein sequence ID" value="GER32443.1"/>
    <property type="molecule type" value="Genomic_DNA"/>
</dbReference>
<proteinExistence type="predicted"/>
<keyword evidence="3" id="KW-1185">Reference proteome</keyword>
<dbReference type="OrthoDB" id="10588534at2759"/>
<feature type="region of interest" description="Disordered" evidence="1">
    <location>
        <begin position="1"/>
        <end position="26"/>
    </location>
</feature>
<comment type="caution">
    <text evidence="2">The sequence shown here is derived from an EMBL/GenBank/DDBJ whole genome shotgun (WGS) entry which is preliminary data.</text>
</comment>
<feature type="region of interest" description="Disordered" evidence="1">
    <location>
        <begin position="55"/>
        <end position="75"/>
    </location>
</feature>
<evidence type="ECO:0000313" key="3">
    <source>
        <dbReference type="Proteomes" id="UP000325081"/>
    </source>
</evidence>
<gene>
    <name evidence="2" type="ORF">STAS_08506</name>
</gene>
<protein>
    <submittedName>
        <fullName evidence="2">Transmembrane protein 120A</fullName>
    </submittedName>
</protein>
<dbReference type="AlphaFoldDB" id="A0A5A7PHU9"/>
<accession>A0A5A7PHU9</accession>
<reference evidence="3" key="1">
    <citation type="journal article" date="2019" name="Curr. Biol.">
        <title>Genome Sequence of Striga asiatica Provides Insight into the Evolution of Plant Parasitism.</title>
        <authorList>
            <person name="Yoshida S."/>
            <person name="Kim S."/>
            <person name="Wafula E.K."/>
            <person name="Tanskanen J."/>
            <person name="Kim Y.M."/>
            <person name="Honaas L."/>
            <person name="Yang Z."/>
            <person name="Spallek T."/>
            <person name="Conn C.E."/>
            <person name="Ichihashi Y."/>
            <person name="Cheong K."/>
            <person name="Cui S."/>
            <person name="Der J.P."/>
            <person name="Gundlach H."/>
            <person name="Jiao Y."/>
            <person name="Hori C."/>
            <person name="Ishida J.K."/>
            <person name="Kasahara H."/>
            <person name="Kiba T."/>
            <person name="Kim M.S."/>
            <person name="Koo N."/>
            <person name="Laohavisit A."/>
            <person name="Lee Y.H."/>
            <person name="Lumba S."/>
            <person name="McCourt P."/>
            <person name="Mortimer J.C."/>
            <person name="Mutuku J.M."/>
            <person name="Nomura T."/>
            <person name="Sasaki-Sekimoto Y."/>
            <person name="Seto Y."/>
            <person name="Wang Y."/>
            <person name="Wakatake T."/>
            <person name="Sakakibara H."/>
            <person name="Demura T."/>
            <person name="Yamaguchi S."/>
            <person name="Yoneyama K."/>
            <person name="Manabe R.I."/>
            <person name="Nelson D.C."/>
            <person name="Schulman A.H."/>
            <person name="Timko M.P."/>
            <person name="dePamphilis C.W."/>
            <person name="Choi D."/>
            <person name="Shirasu K."/>
        </authorList>
    </citation>
    <scope>NUCLEOTIDE SEQUENCE [LARGE SCALE GENOMIC DNA]</scope>
    <source>
        <strain evidence="3">cv. UVA1</strain>
    </source>
</reference>
<keyword evidence="2" id="KW-0812">Transmembrane</keyword>